<dbReference type="SMART" id="SM00849">
    <property type="entry name" value="Lactamase_B"/>
    <property type="match status" value="1"/>
</dbReference>
<feature type="transmembrane region" description="Helical" evidence="6">
    <location>
        <begin position="348"/>
        <end position="370"/>
    </location>
</feature>
<dbReference type="Gene3D" id="3.60.15.10">
    <property type="entry name" value="Ribonuclease Z/Hydroxyacylglutathione hydrolase-like"/>
    <property type="match status" value="1"/>
</dbReference>
<dbReference type="InterPro" id="IPR035681">
    <property type="entry name" value="ComA-like_MBL"/>
</dbReference>
<evidence type="ECO:0000259" key="7">
    <source>
        <dbReference type="SMART" id="SM00849"/>
    </source>
</evidence>
<organism evidence="8 9">
    <name type="scientific">Calderihabitans maritimus</name>
    <dbReference type="NCBI Taxonomy" id="1246530"/>
    <lineage>
        <taxon>Bacteria</taxon>
        <taxon>Bacillati</taxon>
        <taxon>Bacillota</taxon>
        <taxon>Clostridia</taxon>
        <taxon>Neomoorellales</taxon>
        <taxon>Calderihabitantaceae</taxon>
        <taxon>Calderihabitans</taxon>
    </lineage>
</organism>
<keyword evidence="5 6" id="KW-0472">Membrane</keyword>
<evidence type="ECO:0000256" key="4">
    <source>
        <dbReference type="ARBA" id="ARBA00022989"/>
    </source>
</evidence>
<keyword evidence="3 6" id="KW-0812">Transmembrane</keyword>
<reference evidence="9" key="1">
    <citation type="journal article" date="2017" name="Appl. Environ. Microbiol.">
        <title>Genomic Analysis of Calderihabitans maritimus KKC1, a Thermophilic, Hydrogenogenic, Carboxydotrophic Bacterium Isolated from Marine Sediment.</title>
        <authorList>
            <person name="Omae K."/>
            <person name="Yoneda Y."/>
            <person name="Fukuyama Y."/>
            <person name="Yoshida T."/>
            <person name="Sako Y."/>
        </authorList>
    </citation>
    <scope>NUCLEOTIDE SEQUENCE [LARGE SCALE GENOMIC DNA]</scope>
    <source>
        <strain evidence="9">KKC1</strain>
    </source>
</reference>
<dbReference type="InterPro" id="IPR052159">
    <property type="entry name" value="Competence_DNA_uptake"/>
</dbReference>
<dbReference type="PANTHER" id="PTHR30619">
    <property type="entry name" value="DNA INTERNALIZATION/COMPETENCE PROTEIN COMEC/REC2"/>
    <property type="match status" value="1"/>
</dbReference>
<dbReference type="InterPro" id="IPR036866">
    <property type="entry name" value="RibonucZ/Hydroxyglut_hydro"/>
</dbReference>
<protein>
    <submittedName>
        <fullName evidence="8">DNA internalization-related competence protein ComEC/Rec2</fullName>
    </submittedName>
</protein>
<dbReference type="InterPro" id="IPR004477">
    <property type="entry name" value="ComEC_N"/>
</dbReference>
<comment type="caution">
    <text evidence="8">The sequence shown here is derived from an EMBL/GenBank/DDBJ whole genome shotgun (WGS) entry which is preliminary data.</text>
</comment>
<keyword evidence="4 6" id="KW-1133">Transmembrane helix</keyword>
<dbReference type="NCBIfam" id="TIGR00360">
    <property type="entry name" value="ComEC_N-term"/>
    <property type="match status" value="1"/>
</dbReference>
<dbReference type="InterPro" id="IPR004797">
    <property type="entry name" value="Competence_ComEC/Rec2"/>
</dbReference>
<feature type="transmembrane region" description="Helical" evidence="6">
    <location>
        <begin position="407"/>
        <end position="430"/>
    </location>
</feature>
<dbReference type="RefSeq" id="WP_088554601.1">
    <property type="nucleotide sequence ID" value="NZ_BDGJ01000142.1"/>
</dbReference>
<dbReference type="CDD" id="cd07731">
    <property type="entry name" value="ComA-like_MBL-fold"/>
    <property type="match status" value="1"/>
</dbReference>
<dbReference type="PANTHER" id="PTHR30619:SF1">
    <property type="entry name" value="RECOMBINATION PROTEIN 2"/>
    <property type="match status" value="1"/>
</dbReference>
<dbReference type="GO" id="GO:0030420">
    <property type="term" value="P:establishment of competence for transformation"/>
    <property type="evidence" value="ECO:0007669"/>
    <property type="project" value="InterPro"/>
</dbReference>
<feature type="transmembrane region" description="Helical" evidence="6">
    <location>
        <begin position="323"/>
        <end position="342"/>
    </location>
</feature>
<keyword evidence="9" id="KW-1185">Reference proteome</keyword>
<keyword evidence="2" id="KW-1003">Cell membrane</keyword>
<feature type="transmembrane region" description="Helical" evidence="6">
    <location>
        <begin position="247"/>
        <end position="267"/>
    </location>
</feature>
<dbReference type="InterPro" id="IPR025405">
    <property type="entry name" value="DUF4131"/>
</dbReference>
<accession>A0A1Z5HVC2</accession>
<comment type="subcellular location">
    <subcellularLocation>
        <location evidence="1">Cell membrane</location>
        <topology evidence="1">Multi-pass membrane protein</topology>
    </subcellularLocation>
</comment>
<dbReference type="EMBL" id="BDGJ01000142">
    <property type="protein sequence ID" value="GAW93464.1"/>
    <property type="molecule type" value="Genomic_DNA"/>
</dbReference>
<evidence type="ECO:0000313" key="9">
    <source>
        <dbReference type="Proteomes" id="UP000197032"/>
    </source>
</evidence>
<dbReference type="Pfam" id="PF00753">
    <property type="entry name" value="Lactamase_B"/>
    <property type="match status" value="1"/>
</dbReference>
<evidence type="ECO:0000256" key="1">
    <source>
        <dbReference type="ARBA" id="ARBA00004651"/>
    </source>
</evidence>
<sequence length="801" mass="90122">MERPLVFLVGSFATGIWLGNILPWPVEVLLFLGIAFVTFAYLGYRNGWRGVMALVLVAMTLAGVLWGRLAVAENSLLVPYVGKQVQVEGQVVSEARVYEKRVVYDFRVRQLRAENITFPLKEKVQLIIYLGEGPAEIYHYGDVLEVRGNLSLPPEARNPGEFSYRSYLRRHGIYTQLKVYGSNGVRWKGNRVGNPLIWEALKAKGRVVTFLTEHLPPQQARILRAVLFGDKEVLEDGEQERFLRAGVMHIFAVSGLHVGFLVALVLGVSGALRLNRGTTLGLVFLACLFYGALTGFAPSVVRASIMAVVGVAAYYFGRERDFYSSLALAAFILLIYNPLLLYDPGFQLSFIATWGIVYFYPLVDGMLVWFPSWRRWLVVPIAAQLAVLPLSGYYFNTVSLVGLAANLVAASLVGIIVNLGLVVFILVFLFPFLAEVLAYSAGALAELLETTVNFLSEIPGAALKVATPEPWSVAAYFILLVAGREIWQHRHYEQFKRWWEENRQKVVTSIATLLLLSVMLLVLWETRPGSLQLVFLDVGQGDAIYIKTPSGKHILVDGGGSSSSMGFEVGEQIVVPFLVRQGIKKLDLVVNTHPHRDHLEGLLAVAREFPISLVVMPPVEPNEELEEFLTLLNSREIRYNFVRRGDRIEIDPLLTIEVLHPSHRPEEFRENLNNYSLVLKISYGDKSVLLTGDIEQEAMVEMLQRQVDVEADIFKVSHHGSRFSLHKEFLERVSPEVAVISVGRNVFGHPSPEILDYWRERQVPVFRTDLHGAVIIDVDRRNWKVRTMLPHSETVAWFSSR</sequence>
<evidence type="ECO:0000313" key="8">
    <source>
        <dbReference type="EMBL" id="GAW93464.1"/>
    </source>
</evidence>
<evidence type="ECO:0000256" key="6">
    <source>
        <dbReference type="SAM" id="Phobius"/>
    </source>
</evidence>
<dbReference type="Pfam" id="PF13567">
    <property type="entry name" value="DUF4131"/>
    <property type="match status" value="1"/>
</dbReference>
<evidence type="ECO:0000256" key="3">
    <source>
        <dbReference type="ARBA" id="ARBA00022692"/>
    </source>
</evidence>
<gene>
    <name evidence="8" type="ORF">KKC1_25980</name>
</gene>
<dbReference type="OrthoDB" id="9761531at2"/>
<feature type="transmembrane region" description="Helical" evidence="6">
    <location>
        <begin position="506"/>
        <end position="524"/>
    </location>
</feature>
<feature type="transmembrane region" description="Helical" evidence="6">
    <location>
        <begin position="274"/>
        <end position="293"/>
    </location>
</feature>
<evidence type="ECO:0000256" key="5">
    <source>
        <dbReference type="ARBA" id="ARBA00023136"/>
    </source>
</evidence>
<dbReference type="NCBIfam" id="TIGR00361">
    <property type="entry name" value="ComEC_Rec2"/>
    <property type="match status" value="1"/>
</dbReference>
<dbReference type="Proteomes" id="UP000197032">
    <property type="component" value="Unassembled WGS sequence"/>
</dbReference>
<feature type="transmembrane region" description="Helical" evidence="6">
    <location>
        <begin position="299"/>
        <end position="316"/>
    </location>
</feature>
<name>A0A1Z5HVC2_9FIRM</name>
<dbReference type="InterPro" id="IPR001279">
    <property type="entry name" value="Metallo-B-lactamas"/>
</dbReference>
<feature type="transmembrane region" description="Helical" evidence="6">
    <location>
        <begin position="51"/>
        <end position="71"/>
    </location>
</feature>
<dbReference type="SUPFAM" id="SSF56281">
    <property type="entry name" value="Metallo-hydrolase/oxidoreductase"/>
    <property type="match status" value="1"/>
</dbReference>
<evidence type="ECO:0000256" key="2">
    <source>
        <dbReference type="ARBA" id="ARBA00022475"/>
    </source>
</evidence>
<feature type="transmembrane region" description="Helical" evidence="6">
    <location>
        <begin position="377"/>
        <end position="395"/>
    </location>
</feature>
<feature type="domain" description="Metallo-beta-lactamase" evidence="7">
    <location>
        <begin position="540"/>
        <end position="744"/>
    </location>
</feature>
<dbReference type="AlphaFoldDB" id="A0A1Z5HVC2"/>
<dbReference type="GO" id="GO:0005886">
    <property type="term" value="C:plasma membrane"/>
    <property type="evidence" value="ECO:0007669"/>
    <property type="project" value="UniProtKB-SubCell"/>
</dbReference>
<dbReference type="Pfam" id="PF03772">
    <property type="entry name" value="Competence"/>
    <property type="match status" value="1"/>
</dbReference>
<proteinExistence type="predicted"/>